<feature type="binding site" evidence="10">
    <location>
        <begin position="46"/>
        <end position="49"/>
    </location>
    <ligand>
        <name>NADP(+)</name>
        <dbReference type="ChEBI" id="CHEBI:58349"/>
    </ligand>
</feature>
<evidence type="ECO:0000256" key="7">
    <source>
        <dbReference type="ARBA" id="ARBA00023002"/>
    </source>
</evidence>
<feature type="binding site" evidence="10 11">
    <location>
        <position position="218"/>
    </location>
    <ligand>
        <name>Mg(2+)</name>
        <dbReference type="ChEBI" id="CHEBI:18420"/>
        <label>1</label>
    </ligand>
</feature>
<feature type="domain" description="KARI C-terminal knotted" evidence="13">
    <location>
        <begin position="346"/>
        <end position="487"/>
    </location>
</feature>
<feature type="binding site" evidence="10">
    <location>
        <position position="159"/>
    </location>
    <ligand>
        <name>NADP(+)</name>
        <dbReference type="ChEBI" id="CHEBI:58349"/>
    </ligand>
</feature>
<dbReference type="UniPathway" id="UPA00047">
    <property type="reaction ID" value="UER00056"/>
</dbReference>
<keyword evidence="4 10" id="KW-0028">Amino-acid biosynthesis</keyword>
<evidence type="ECO:0000256" key="3">
    <source>
        <dbReference type="ARBA" id="ARBA00010318"/>
    </source>
</evidence>
<evidence type="ECO:0000256" key="8">
    <source>
        <dbReference type="ARBA" id="ARBA00023304"/>
    </source>
</evidence>
<comment type="pathway">
    <text evidence="2 10">Amino-acid biosynthesis; L-isoleucine biosynthesis; L-isoleucine from 2-oxobutanoate: step 2/4.</text>
</comment>
<dbReference type="Proteomes" id="UP000283255">
    <property type="component" value="Unassembled WGS sequence"/>
</dbReference>
<dbReference type="SUPFAM" id="SSF51735">
    <property type="entry name" value="NAD(P)-binding Rossmann-fold domains"/>
    <property type="match status" value="1"/>
</dbReference>
<keyword evidence="15" id="KW-1185">Reference proteome</keyword>
<dbReference type="UniPathway" id="UPA00049">
    <property type="reaction ID" value="UER00060"/>
</dbReference>
<feature type="binding site" evidence="10 11">
    <location>
        <position position="218"/>
    </location>
    <ligand>
        <name>Mg(2+)</name>
        <dbReference type="ChEBI" id="CHEBI:18420"/>
        <label>2</label>
    </ligand>
</feature>
<evidence type="ECO:0000256" key="4">
    <source>
        <dbReference type="ARBA" id="ARBA00022605"/>
    </source>
</evidence>
<dbReference type="Gene3D" id="3.40.50.720">
    <property type="entry name" value="NAD(P)-binding Rossmann-like Domain"/>
    <property type="match status" value="1"/>
</dbReference>
<comment type="caution">
    <text evidence="14">The sequence shown here is derived from an EMBL/GenBank/DDBJ whole genome shotgun (WGS) entry which is preliminary data.</text>
</comment>
<dbReference type="NCBIfam" id="NF003557">
    <property type="entry name" value="PRK05225.1"/>
    <property type="match status" value="1"/>
</dbReference>
<comment type="cofactor">
    <cofactor evidence="10">
        <name>Mg(2+)</name>
        <dbReference type="ChEBI" id="CHEBI:18420"/>
    </cofactor>
    <text evidence="10">Binds 2 magnesium ions per subunit.</text>
</comment>
<feature type="binding site" evidence="10">
    <location>
        <position position="77"/>
    </location>
    <ligand>
        <name>NADP(+)</name>
        <dbReference type="ChEBI" id="CHEBI:58349"/>
    </ligand>
</feature>
<evidence type="ECO:0000256" key="11">
    <source>
        <dbReference type="PROSITE-ProRule" id="PRU01198"/>
    </source>
</evidence>
<accession>A0A418YIZ1</accession>
<dbReference type="InterPro" id="IPR008927">
    <property type="entry name" value="6-PGluconate_DH-like_C_sf"/>
</dbReference>
<feature type="binding site" evidence="10 11">
    <location>
        <position position="390"/>
    </location>
    <ligand>
        <name>Mg(2+)</name>
        <dbReference type="ChEBI" id="CHEBI:18420"/>
        <label>2</label>
    </ligand>
</feature>
<feature type="domain" description="KARI C-terminal knotted" evidence="13">
    <location>
        <begin position="210"/>
        <end position="342"/>
    </location>
</feature>
<protein>
    <recommendedName>
        <fullName evidence="10">Ketol-acid reductoisomerase (NADP(+))</fullName>
        <shortName evidence="10">KARI</shortName>
        <ecNumber evidence="10">1.1.1.86</ecNumber>
    </recommendedName>
    <alternativeName>
        <fullName evidence="10">Acetohydroxy-acid isomeroreductase</fullName>
        <shortName evidence="10">AHIR</shortName>
    </alternativeName>
    <alternativeName>
        <fullName evidence="10">Alpha-keto-beta-hydroxylacyl reductoisomerase</fullName>
    </alternativeName>
</protein>
<sequence length="495" mass="54808">MSNNYFNTLNLRQQLEQLGKCRFMDRSEFANGCEFIKGWKVVVVGCGAQGLNQGLNMRDSGLDISYALREAAIKEQRQSYKNAKDNGFVVDTYENLIPTADLVLNLTPDKQHTNVVETVMPLMKEGATLAYSHGFNIVEEGMQIREDITVIMVAPKCPGSEVREEYKRGFGVPTLMAVHPENDPKGQGFEIAKAYASATGGDRAGVLESSFVAEVKSDLMGEQTILCGMLQTGAILAYDKMVAEGIDAGYAAKLIQYGWETVTEGLKYGGITNMMDRLSNPAKIKAFDMAEELKVTMRPLFNKHMDDIITGHFSKTMMEDWANDDKNLLTWREETAETGFEKEAASDVEIDEQEFYDNGILLVAMVKAGVELAFEAMTASGIIEESAYYESLHETPLIANTIARKKLYEMNVVISDTAEYGCYLFAHAAVPLIKDYVNGLSTEVIGKGLELKSNSVDNARLIEVNEAIRNHPVEIVGKKLRGYMSDMKAIVEASN</sequence>
<comment type="similarity">
    <text evidence="3 10 11">Belongs to the ketol-acid reductoisomerase family.</text>
</comment>
<feature type="binding site" evidence="10">
    <location>
        <begin position="109"/>
        <end position="111"/>
    </location>
    <ligand>
        <name>NADP(+)</name>
        <dbReference type="ChEBI" id="CHEBI:58349"/>
    </ligand>
</feature>
<evidence type="ECO:0000256" key="2">
    <source>
        <dbReference type="ARBA" id="ARBA00004885"/>
    </source>
</evidence>
<evidence type="ECO:0000259" key="12">
    <source>
        <dbReference type="PROSITE" id="PS51850"/>
    </source>
</evidence>
<dbReference type="Pfam" id="PF07991">
    <property type="entry name" value="KARI_N"/>
    <property type="match status" value="1"/>
</dbReference>
<keyword evidence="10" id="KW-0521">NADP</keyword>
<evidence type="ECO:0000313" key="15">
    <source>
        <dbReference type="Proteomes" id="UP000283255"/>
    </source>
</evidence>
<dbReference type="RefSeq" id="WP_119909422.1">
    <property type="nucleotide sequence ID" value="NZ_QZCH01000002.1"/>
</dbReference>
<dbReference type="HAMAP" id="MF_00435">
    <property type="entry name" value="IlvC"/>
    <property type="match status" value="1"/>
</dbReference>
<dbReference type="GO" id="GO:0005829">
    <property type="term" value="C:cytosol"/>
    <property type="evidence" value="ECO:0007669"/>
    <property type="project" value="TreeGrafter"/>
</dbReference>
<dbReference type="NCBIfam" id="TIGR00465">
    <property type="entry name" value="ilvC"/>
    <property type="match status" value="1"/>
</dbReference>
<comment type="catalytic activity">
    <reaction evidence="10">
        <text>(2R,3R)-2,3-dihydroxy-3-methylpentanoate + NADP(+) = (S)-2-ethyl-2-hydroxy-3-oxobutanoate + NADPH + H(+)</text>
        <dbReference type="Rhea" id="RHEA:13493"/>
        <dbReference type="ChEBI" id="CHEBI:15378"/>
        <dbReference type="ChEBI" id="CHEBI:49256"/>
        <dbReference type="ChEBI" id="CHEBI:49258"/>
        <dbReference type="ChEBI" id="CHEBI:57783"/>
        <dbReference type="ChEBI" id="CHEBI:58349"/>
        <dbReference type="EC" id="1.1.1.86"/>
    </reaction>
</comment>
<keyword evidence="8 10" id="KW-0100">Branched-chain amino acid biosynthesis</keyword>
<comment type="catalytic activity">
    <reaction evidence="9 10">
        <text>(2R)-2,3-dihydroxy-3-methylbutanoate + NADP(+) = (2S)-2-acetolactate + NADPH + H(+)</text>
        <dbReference type="Rhea" id="RHEA:22068"/>
        <dbReference type="ChEBI" id="CHEBI:15378"/>
        <dbReference type="ChEBI" id="CHEBI:49072"/>
        <dbReference type="ChEBI" id="CHEBI:57783"/>
        <dbReference type="ChEBI" id="CHEBI:58349"/>
        <dbReference type="ChEBI" id="CHEBI:58476"/>
        <dbReference type="EC" id="1.1.1.86"/>
    </reaction>
</comment>
<dbReference type="SUPFAM" id="SSF48179">
    <property type="entry name" value="6-phosphogluconate dehydrogenase C-terminal domain-like"/>
    <property type="match status" value="2"/>
</dbReference>
<dbReference type="PANTHER" id="PTHR21371">
    <property type="entry name" value="KETOL-ACID REDUCTOISOMERASE, MITOCHONDRIAL"/>
    <property type="match status" value="1"/>
</dbReference>
<dbReference type="GO" id="GO:0004455">
    <property type="term" value="F:ketol-acid reductoisomerase activity"/>
    <property type="evidence" value="ECO:0007669"/>
    <property type="project" value="UniProtKB-UniRule"/>
</dbReference>
<organism evidence="14 15">
    <name type="scientific">Motilimonas pumila</name>
    <dbReference type="NCBI Taxonomy" id="2303987"/>
    <lineage>
        <taxon>Bacteria</taxon>
        <taxon>Pseudomonadati</taxon>
        <taxon>Pseudomonadota</taxon>
        <taxon>Gammaproteobacteria</taxon>
        <taxon>Alteromonadales</taxon>
        <taxon>Alteromonadales genera incertae sedis</taxon>
        <taxon>Motilimonas</taxon>
    </lineage>
</organism>
<dbReference type="GO" id="GO:0009099">
    <property type="term" value="P:L-valine biosynthetic process"/>
    <property type="evidence" value="ECO:0007669"/>
    <property type="project" value="UniProtKB-UniRule"/>
</dbReference>
<feature type="binding site" evidence="10 11">
    <location>
        <position position="222"/>
    </location>
    <ligand>
        <name>Mg(2+)</name>
        <dbReference type="ChEBI" id="CHEBI:18420"/>
        <label>1</label>
    </ligand>
</feature>
<dbReference type="Pfam" id="PF01450">
    <property type="entry name" value="KARI_C"/>
    <property type="match status" value="2"/>
</dbReference>
<comment type="caution">
    <text evidence="11">Lacks conserved residue(s) required for the propagation of feature annotation.</text>
</comment>
<name>A0A418YIZ1_9GAMM</name>
<feature type="binding site" evidence="11">
    <location>
        <position position="279"/>
    </location>
    <ligand>
        <name>substrate</name>
    </ligand>
</feature>
<dbReference type="AlphaFoldDB" id="A0A418YIZ1"/>
<keyword evidence="14" id="KW-0413">Isomerase</keyword>
<dbReference type="InterPro" id="IPR013328">
    <property type="entry name" value="6PGD_dom2"/>
</dbReference>
<comment type="pathway">
    <text evidence="1 10">Amino-acid biosynthesis; L-valine biosynthesis; L-valine from pyruvate: step 2/4.</text>
</comment>
<feature type="binding site" evidence="10">
    <location>
        <position position="69"/>
    </location>
    <ligand>
        <name>NADP(+)</name>
        <dbReference type="ChEBI" id="CHEBI:58349"/>
    </ligand>
</feature>
<dbReference type="Gene3D" id="1.10.1040.10">
    <property type="entry name" value="N-(1-d-carboxylethyl)-l-norvaline Dehydrogenase, domain 2"/>
    <property type="match status" value="1"/>
</dbReference>
<dbReference type="InterPro" id="IPR013116">
    <property type="entry name" value="KARI_N"/>
</dbReference>
<reference evidence="14 15" key="1">
    <citation type="submission" date="2018-09" db="EMBL/GenBank/DDBJ databases">
        <authorList>
            <person name="Wang F."/>
        </authorList>
    </citation>
    <scope>NUCLEOTIDE SEQUENCE [LARGE SCALE GENOMIC DNA]</scope>
    <source>
        <strain evidence="14 15">PLHSC7-2</strain>
    </source>
</reference>
<dbReference type="GO" id="GO:0016853">
    <property type="term" value="F:isomerase activity"/>
    <property type="evidence" value="ECO:0007669"/>
    <property type="project" value="UniProtKB-KW"/>
</dbReference>
<dbReference type="PROSITE" id="PS51851">
    <property type="entry name" value="KARI_C"/>
    <property type="match status" value="2"/>
</dbReference>
<keyword evidence="5 10" id="KW-0479">Metal-binding</keyword>
<dbReference type="InterPro" id="IPR036291">
    <property type="entry name" value="NAD(P)-bd_dom_sf"/>
</dbReference>
<dbReference type="PANTHER" id="PTHR21371:SF1">
    <property type="entry name" value="KETOL-ACID REDUCTOISOMERASE, MITOCHONDRIAL"/>
    <property type="match status" value="1"/>
</dbReference>
<dbReference type="GO" id="GO:0009097">
    <property type="term" value="P:isoleucine biosynthetic process"/>
    <property type="evidence" value="ECO:0007669"/>
    <property type="project" value="UniProtKB-UniRule"/>
</dbReference>
<dbReference type="PROSITE" id="PS51850">
    <property type="entry name" value="KARI_N"/>
    <property type="match status" value="1"/>
</dbReference>
<dbReference type="EMBL" id="QZCH01000002">
    <property type="protein sequence ID" value="RJG50621.1"/>
    <property type="molecule type" value="Genomic_DNA"/>
</dbReference>
<feature type="binding site" evidence="10">
    <location>
        <position position="79"/>
    </location>
    <ligand>
        <name>NADP(+)</name>
        <dbReference type="ChEBI" id="CHEBI:58349"/>
    </ligand>
</feature>
<evidence type="ECO:0000256" key="5">
    <source>
        <dbReference type="ARBA" id="ARBA00022723"/>
    </source>
</evidence>
<evidence type="ECO:0000313" key="14">
    <source>
        <dbReference type="EMBL" id="RJG50621.1"/>
    </source>
</evidence>
<feature type="active site" evidence="10">
    <location>
        <position position="133"/>
    </location>
</feature>
<evidence type="ECO:0000259" key="13">
    <source>
        <dbReference type="PROSITE" id="PS51851"/>
    </source>
</evidence>
<feature type="binding site" evidence="10 11">
    <location>
        <position position="415"/>
    </location>
    <ligand>
        <name>substrate</name>
    </ligand>
</feature>
<keyword evidence="7 10" id="KW-0560">Oxidoreductase</keyword>
<keyword evidence="6 10" id="KW-0460">Magnesium</keyword>
<reference evidence="14 15" key="2">
    <citation type="submission" date="2019-01" db="EMBL/GenBank/DDBJ databases">
        <title>Motilimonas pumilus sp. nov., isolated from the gut of sea cucumber (Apostichopus japonicus).</title>
        <authorList>
            <person name="Wang F.-Q."/>
            <person name="Ren L.-H."/>
            <person name="Lin Y.-W."/>
            <person name="Sun G.-H."/>
            <person name="Du Z.-J."/>
            <person name="Zhao J.-X."/>
            <person name="Liu X.-J."/>
            <person name="Liu L.-J."/>
        </authorList>
    </citation>
    <scope>NUCLEOTIDE SEQUENCE [LARGE SCALE GENOMIC DNA]</scope>
    <source>
        <strain evidence="14 15">PLHSC7-2</strain>
    </source>
</reference>
<comment type="function">
    <text evidence="10">Involved in the biosynthesis of branched-chain amino acids (BCAA). Catalyzes an alkyl-migration followed by a ketol-acid reduction of (S)-2-acetolactate (S2AL) to yield (R)-2,3-dihydroxy-isovalerate. In the isomerase reaction, S2AL is rearranged via a Mg-dependent methyl migration to produce 3-hydroxy-3-methyl-2-ketobutyrate (HMKB). In the reductase reaction, this 2-ketoacid undergoes a metal-dependent reduction by NADPH to yield (R)-2,3-dihydroxy-isovalerate.</text>
</comment>
<dbReference type="EC" id="1.1.1.86" evidence="10"/>
<gene>
    <name evidence="10" type="primary">ilvC</name>
    <name evidence="14" type="ORF">D1Z90_03880</name>
</gene>
<evidence type="ECO:0000256" key="9">
    <source>
        <dbReference type="ARBA" id="ARBA00049021"/>
    </source>
</evidence>
<evidence type="ECO:0000256" key="10">
    <source>
        <dbReference type="HAMAP-Rule" id="MF_00435"/>
    </source>
</evidence>
<dbReference type="InterPro" id="IPR013023">
    <property type="entry name" value="KARI"/>
</dbReference>
<dbReference type="InterPro" id="IPR000506">
    <property type="entry name" value="KARI_C"/>
</dbReference>
<proteinExistence type="inferred from homology"/>
<evidence type="ECO:0000256" key="1">
    <source>
        <dbReference type="ARBA" id="ARBA00004864"/>
    </source>
</evidence>
<dbReference type="GO" id="GO:0000287">
    <property type="term" value="F:magnesium ion binding"/>
    <property type="evidence" value="ECO:0007669"/>
    <property type="project" value="UniProtKB-UniRule"/>
</dbReference>
<evidence type="ECO:0000256" key="6">
    <source>
        <dbReference type="ARBA" id="ARBA00022842"/>
    </source>
</evidence>
<feature type="binding site" evidence="10 11">
    <location>
        <position position="394"/>
    </location>
    <ligand>
        <name>Mg(2+)</name>
        <dbReference type="ChEBI" id="CHEBI:18420"/>
        <label>2</label>
    </ligand>
</feature>
<feature type="domain" description="KARI N-terminal Rossmann" evidence="12">
    <location>
        <begin position="15"/>
        <end position="209"/>
    </location>
</feature>
<dbReference type="OrthoDB" id="9804088at2"/>